<dbReference type="AlphaFoldDB" id="A0A5B6WRW2"/>
<organism evidence="2 3">
    <name type="scientific">Gossypium australe</name>
    <dbReference type="NCBI Taxonomy" id="47621"/>
    <lineage>
        <taxon>Eukaryota</taxon>
        <taxon>Viridiplantae</taxon>
        <taxon>Streptophyta</taxon>
        <taxon>Embryophyta</taxon>
        <taxon>Tracheophyta</taxon>
        <taxon>Spermatophyta</taxon>
        <taxon>Magnoliopsida</taxon>
        <taxon>eudicotyledons</taxon>
        <taxon>Gunneridae</taxon>
        <taxon>Pentapetalae</taxon>
        <taxon>rosids</taxon>
        <taxon>malvids</taxon>
        <taxon>Malvales</taxon>
        <taxon>Malvaceae</taxon>
        <taxon>Malvoideae</taxon>
        <taxon>Gossypium</taxon>
    </lineage>
</organism>
<dbReference type="InterPro" id="IPR041588">
    <property type="entry name" value="Integrase_H2C2"/>
</dbReference>
<name>A0A5B6WRW2_9ROSI</name>
<proteinExistence type="predicted"/>
<dbReference type="OrthoDB" id="413122at2759"/>
<reference evidence="3" key="1">
    <citation type="journal article" date="2019" name="Plant Biotechnol. J.">
        <title>Genome sequencing of the Australian wild diploid species Gossypium australe highlights disease resistance and delayed gland morphogenesis.</title>
        <authorList>
            <person name="Cai Y."/>
            <person name="Cai X."/>
            <person name="Wang Q."/>
            <person name="Wang P."/>
            <person name="Zhang Y."/>
            <person name="Cai C."/>
            <person name="Xu Y."/>
            <person name="Wang K."/>
            <person name="Zhou Z."/>
            <person name="Wang C."/>
            <person name="Geng S."/>
            <person name="Li B."/>
            <person name="Dong Q."/>
            <person name="Hou Y."/>
            <person name="Wang H."/>
            <person name="Ai P."/>
            <person name="Liu Z."/>
            <person name="Yi F."/>
            <person name="Sun M."/>
            <person name="An G."/>
            <person name="Cheng J."/>
            <person name="Zhang Y."/>
            <person name="Shi Q."/>
            <person name="Xie Y."/>
            <person name="Shi X."/>
            <person name="Chang Y."/>
            <person name="Huang F."/>
            <person name="Chen Y."/>
            <person name="Hong S."/>
            <person name="Mi L."/>
            <person name="Sun Q."/>
            <person name="Zhang L."/>
            <person name="Zhou B."/>
            <person name="Peng R."/>
            <person name="Zhang X."/>
            <person name="Liu F."/>
        </authorList>
    </citation>
    <scope>NUCLEOTIDE SEQUENCE [LARGE SCALE GENOMIC DNA]</scope>
    <source>
        <strain evidence="3">cv. PA1801</strain>
    </source>
</reference>
<dbReference type="EMBL" id="SMMG02000002">
    <property type="protein sequence ID" value="KAA3484600.1"/>
    <property type="molecule type" value="Genomic_DNA"/>
</dbReference>
<evidence type="ECO:0000259" key="1">
    <source>
        <dbReference type="Pfam" id="PF17921"/>
    </source>
</evidence>
<evidence type="ECO:0000313" key="2">
    <source>
        <dbReference type="EMBL" id="KAA3484600.1"/>
    </source>
</evidence>
<dbReference type="Pfam" id="PF17921">
    <property type="entry name" value="Integrase_H2C2"/>
    <property type="match status" value="1"/>
</dbReference>
<protein>
    <submittedName>
        <fullName evidence="2">Integrase</fullName>
    </submittedName>
</protein>
<evidence type="ECO:0000313" key="3">
    <source>
        <dbReference type="Proteomes" id="UP000325315"/>
    </source>
</evidence>
<feature type="domain" description="Integrase zinc-binding" evidence="1">
    <location>
        <begin position="16"/>
        <end position="65"/>
    </location>
</feature>
<keyword evidence="3" id="KW-1185">Reference proteome</keyword>
<dbReference type="Gene3D" id="1.10.340.70">
    <property type="match status" value="1"/>
</dbReference>
<comment type="caution">
    <text evidence="2">The sequence shown here is derived from an EMBL/GenBank/DDBJ whole genome shotgun (WGS) entry which is preliminary data.</text>
</comment>
<dbReference type="Proteomes" id="UP000325315">
    <property type="component" value="Unassembled WGS sequence"/>
</dbReference>
<sequence length="82" mass="9827">MNFVFNSDGKLCVIDDKELKHAILQEGYSNLYTMHPIRNKMYWNLKELYWWPNFVGKCLTCQQGKFEHQFPSSLLQPLKFPQ</sequence>
<accession>A0A5B6WRW2</accession>
<gene>
    <name evidence="2" type="ORF">EPI10_006674</name>
</gene>